<evidence type="ECO:0000256" key="1">
    <source>
        <dbReference type="SAM" id="MobiDB-lite"/>
    </source>
</evidence>
<protein>
    <recommendedName>
        <fullName evidence="3">(d)CMP kinase</fullName>
    </recommendedName>
</protein>
<feature type="compositionally biased region" description="Polar residues" evidence="1">
    <location>
        <begin position="1"/>
        <end position="20"/>
    </location>
</feature>
<dbReference type="AlphaFoldDB" id="A0A7S2QUC5"/>
<accession>A0A7S2QUC5</accession>
<reference evidence="2" key="1">
    <citation type="submission" date="2021-01" db="EMBL/GenBank/DDBJ databases">
        <authorList>
            <person name="Corre E."/>
            <person name="Pelletier E."/>
            <person name="Niang G."/>
            <person name="Scheremetjew M."/>
            <person name="Finn R."/>
            <person name="Kale V."/>
            <person name="Holt S."/>
            <person name="Cochrane G."/>
            <person name="Meng A."/>
            <person name="Brown T."/>
            <person name="Cohen L."/>
        </authorList>
    </citation>
    <scope>NUCLEOTIDE SEQUENCE</scope>
    <source>
        <strain evidence="2">BC52</strain>
    </source>
</reference>
<feature type="region of interest" description="Disordered" evidence="1">
    <location>
        <begin position="353"/>
        <end position="452"/>
    </location>
</feature>
<name>A0A7S2QUC5_9EUKA</name>
<dbReference type="EMBL" id="HBHC01002253">
    <property type="protein sequence ID" value="CAD9651907.1"/>
    <property type="molecule type" value="Transcribed_RNA"/>
</dbReference>
<feature type="compositionally biased region" description="Basic and acidic residues" evidence="1">
    <location>
        <begin position="23"/>
        <end position="43"/>
    </location>
</feature>
<feature type="region of interest" description="Disordered" evidence="1">
    <location>
        <begin position="1"/>
        <end position="43"/>
    </location>
</feature>
<evidence type="ECO:0008006" key="3">
    <source>
        <dbReference type="Google" id="ProtNLM"/>
    </source>
</evidence>
<gene>
    <name evidence="2" type="ORF">NSPH01132_LOCUS1351</name>
</gene>
<evidence type="ECO:0000313" key="2">
    <source>
        <dbReference type="EMBL" id="CAD9651907.1"/>
    </source>
</evidence>
<organism evidence="2">
    <name type="scientific">Norrisiella sphaerica</name>
    <dbReference type="NCBI Taxonomy" id="552664"/>
    <lineage>
        <taxon>Eukaryota</taxon>
        <taxon>Sar</taxon>
        <taxon>Rhizaria</taxon>
        <taxon>Cercozoa</taxon>
        <taxon>Chlorarachniophyceae</taxon>
        <taxon>Norrisiella</taxon>
    </lineage>
</organism>
<dbReference type="InterPro" id="IPR027417">
    <property type="entry name" value="P-loop_NTPase"/>
</dbReference>
<dbReference type="SUPFAM" id="SSF52540">
    <property type="entry name" value="P-loop containing nucleoside triphosphate hydrolases"/>
    <property type="match status" value="1"/>
</dbReference>
<feature type="compositionally biased region" description="Basic and acidic residues" evidence="1">
    <location>
        <begin position="362"/>
        <end position="380"/>
    </location>
</feature>
<proteinExistence type="predicted"/>
<feature type="compositionally biased region" description="Basic and acidic residues" evidence="1">
    <location>
        <begin position="388"/>
        <end position="452"/>
    </location>
</feature>
<sequence>MLMIKNSMSGRKTTGEQSGLQRKIAEKRAKREAEEKEKEEEEKLAKLRDVPLEIIEKQNSETSEAIITAFTDHEGFKKLAKLTTAEIKKRDDDDNEKLEAGIKLAIDKGVLDKDKEDPKPIAINVLGRSPDEVTVEIIEKLGDAPQKGCIMTLEGLSGTGKGTTVAKLKEKLPNSSTWSNGDIFRSITLLAVKFAEEKKVDLEESLKPENLADFMKMLKFDKFGDQFDVEINGLGVKEMVSKVNKTLLKSKEVATNIPQVAAVTQGEVIMFVKDALAQMAASGMNVLVEGRAATLKYIDTPHRFELVMSDENIIGARRAAQRIGSAALAEAKELKDGKTWEILEKICKSMLPAEEADAPGAEQKDEGGKEDEKAKVEEAGKSGGGDNAGKEEEGEKVEVKKEEATPAKEEAKKEDSAKDKDAEKADPGKEEQGAKEEAKKEGAKEEAKKAEA</sequence>
<dbReference type="Gene3D" id="3.40.50.300">
    <property type="entry name" value="P-loop containing nucleotide triphosphate hydrolases"/>
    <property type="match status" value="1"/>
</dbReference>